<gene>
    <name evidence="2" type="ORF">BC936DRAFT_137790</name>
</gene>
<keyword evidence="2" id="KW-0378">Hydrolase</keyword>
<dbReference type="EMBL" id="RBNI01011945">
    <property type="protein sequence ID" value="RUP43001.1"/>
    <property type="molecule type" value="Genomic_DNA"/>
</dbReference>
<protein>
    <submittedName>
        <fullName evidence="2">Alpha/Beta hydrolase protein</fullName>
    </submittedName>
</protein>
<dbReference type="InterPro" id="IPR029058">
    <property type="entry name" value="AB_hydrolase_fold"/>
</dbReference>
<dbReference type="OrthoDB" id="408631at2759"/>
<proteinExistence type="predicted"/>
<organism evidence="2 3">
    <name type="scientific">Jimgerdemannia flammicorona</name>
    <dbReference type="NCBI Taxonomy" id="994334"/>
    <lineage>
        <taxon>Eukaryota</taxon>
        <taxon>Fungi</taxon>
        <taxon>Fungi incertae sedis</taxon>
        <taxon>Mucoromycota</taxon>
        <taxon>Mucoromycotina</taxon>
        <taxon>Endogonomycetes</taxon>
        <taxon>Endogonales</taxon>
        <taxon>Endogonaceae</taxon>
        <taxon>Jimgerdemannia</taxon>
    </lineage>
</organism>
<dbReference type="AlphaFoldDB" id="A0A433CWP3"/>
<evidence type="ECO:0000313" key="2">
    <source>
        <dbReference type="EMBL" id="RUP43001.1"/>
    </source>
</evidence>
<dbReference type="PANTHER" id="PTHR45570">
    <property type="entry name" value="CARBOXYLIC ESTER HYDROLASE"/>
    <property type="match status" value="1"/>
</dbReference>
<dbReference type="Pfam" id="PF00135">
    <property type="entry name" value="COesterase"/>
    <property type="match status" value="1"/>
</dbReference>
<evidence type="ECO:0000313" key="3">
    <source>
        <dbReference type="Proteomes" id="UP000268093"/>
    </source>
</evidence>
<accession>A0A433CWP3</accession>
<sequence>MTSNPAVVALPLGQIRGLVRETHRVFYNIPYAQAPVGDLRWKAPKKSQEQWEEVKDATKPG</sequence>
<name>A0A433CWP3_9FUNG</name>
<evidence type="ECO:0000259" key="1">
    <source>
        <dbReference type="Pfam" id="PF00135"/>
    </source>
</evidence>
<dbReference type="InterPro" id="IPR002018">
    <property type="entry name" value="CarbesteraseB"/>
</dbReference>
<dbReference type="GO" id="GO:0016787">
    <property type="term" value="F:hydrolase activity"/>
    <property type="evidence" value="ECO:0007669"/>
    <property type="project" value="UniProtKB-KW"/>
</dbReference>
<reference evidence="2 3" key="1">
    <citation type="journal article" date="2018" name="New Phytol.">
        <title>Phylogenomics of Endogonaceae and evolution of mycorrhizas within Mucoromycota.</title>
        <authorList>
            <person name="Chang Y."/>
            <person name="Desiro A."/>
            <person name="Na H."/>
            <person name="Sandor L."/>
            <person name="Lipzen A."/>
            <person name="Clum A."/>
            <person name="Barry K."/>
            <person name="Grigoriev I.V."/>
            <person name="Martin F.M."/>
            <person name="Stajich J.E."/>
            <person name="Smith M.E."/>
            <person name="Bonito G."/>
            <person name="Spatafora J.W."/>
        </authorList>
    </citation>
    <scope>NUCLEOTIDE SEQUENCE [LARGE SCALE GENOMIC DNA]</scope>
    <source>
        <strain evidence="2 3">GMNB39</strain>
    </source>
</reference>
<keyword evidence="3" id="KW-1185">Reference proteome</keyword>
<dbReference type="SUPFAM" id="SSF53474">
    <property type="entry name" value="alpha/beta-Hydrolases"/>
    <property type="match status" value="1"/>
</dbReference>
<dbReference type="Gene3D" id="3.40.50.1820">
    <property type="entry name" value="alpha/beta hydrolase"/>
    <property type="match status" value="1"/>
</dbReference>
<comment type="caution">
    <text evidence="2">The sequence shown here is derived from an EMBL/GenBank/DDBJ whole genome shotgun (WGS) entry which is preliminary data.</text>
</comment>
<dbReference type="Proteomes" id="UP000268093">
    <property type="component" value="Unassembled WGS sequence"/>
</dbReference>
<feature type="domain" description="Carboxylesterase type B" evidence="1">
    <location>
        <begin position="6"/>
        <end position="60"/>
    </location>
</feature>